<dbReference type="SUPFAM" id="SSF52972">
    <property type="entry name" value="ITPase-like"/>
    <property type="match status" value="1"/>
</dbReference>
<feature type="binding site" evidence="7">
    <location>
        <position position="44"/>
    </location>
    <ligand>
        <name>Mg(2+)</name>
        <dbReference type="ChEBI" id="CHEBI:18420"/>
    </ligand>
</feature>
<feature type="binding site" evidence="7">
    <location>
        <begin position="15"/>
        <end position="20"/>
    </location>
    <ligand>
        <name>substrate</name>
    </ligand>
</feature>
<dbReference type="GO" id="GO:0035870">
    <property type="term" value="F:dITP diphosphatase activity"/>
    <property type="evidence" value="ECO:0007669"/>
    <property type="project" value="UniProtKB-UniRule"/>
</dbReference>
<dbReference type="PANTHER" id="PTHR11067:SF9">
    <property type="entry name" value="INOSINE TRIPHOSPHATE PYROPHOSPHATASE"/>
    <property type="match status" value="1"/>
</dbReference>
<evidence type="ECO:0000313" key="10">
    <source>
        <dbReference type="Proteomes" id="UP000007360"/>
    </source>
</evidence>
<comment type="catalytic activity">
    <reaction evidence="7">
        <text>dITP + H2O = dIMP + diphosphate + H(+)</text>
        <dbReference type="Rhea" id="RHEA:28342"/>
        <dbReference type="ChEBI" id="CHEBI:15377"/>
        <dbReference type="ChEBI" id="CHEBI:15378"/>
        <dbReference type="ChEBI" id="CHEBI:33019"/>
        <dbReference type="ChEBI" id="CHEBI:61194"/>
        <dbReference type="ChEBI" id="CHEBI:61382"/>
        <dbReference type="EC" id="3.6.1.66"/>
    </reaction>
</comment>
<comment type="subunit">
    <text evidence="7">Homodimer.</text>
</comment>
<dbReference type="EC" id="3.6.1.66" evidence="7"/>
<dbReference type="EMBL" id="AMPO01000001">
    <property type="protein sequence ID" value="EKF86930.1"/>
    <property type="molecule type" value="Genomic_DNA"/>
</dbReference>
<dbReference type="NCBIfam" id="NF011396">
    <property type="entry name" value="PRK14821.1"/>
    <property type="match status" value="1"/>
</dbReference>
<gene>
    <name evidence="9" type="ORF">A994_01550</name>
</gene>
<name>K2RW02_METFP</name>
<keyword evidence="5 7" id="KW-0460">Magnesium</keyword>
<keyword evidence="4 7" id="KW-0378">Hydrolase</keyword>
<dbReference type="GO" id="GO:0046872">
    <property type="term" value="F:metal ion binding"/>
    <property type="evidence" value="ECO:0007669"/>
    <property type="project" value="UniProtKB-KW"/>
</dbReference>
<evidence type="ECO:0000256" key="6">
    <source>
        <dbReference type="ARBA" id="ARBA00023080"/>
    </source>
</evidence>
<evidence type="ECO:0000313" key="9">
    <source>
        <dbReference type="EMBL" id="EKF86930.1"/>
    </source>
</evidence>
<feature type="active site" description="Proton acceptor" evidence="7">
    <location>
        <position position="72"/>
    </location>
</feature>
<proteinExistence type="inferred from homology"/>
<dbReference type="RefSeq" id="WP_004029503.1">
    <property type="nucleotide sequence ID" value="NZ_AMPO01000001.1"/>
</dbReference>
<dbReference type="GO" id="GO:0036222">
    <property type="term" value="F:XTP diphosphatase activity"/>
    <property type="evidence" value="ECO:0007669"/>
    <property type="project" value="UniProtKB-UniRule"/>
</dbReference>
<dbReference type="AlphaFoldDB" id="K2RW02"/>
<comment type="similarity">
    <text evidence="1 7 8">Belongs to the HAM1 NTPase family.</text>
</comment>
<dbReference type="InterPro" id="IPR002637">
    <property type="entry name" value="RdgB/HAM1"/>
</dbReference>
<reference evidence="9 10" key="1">
    <citation type="journal article" date="2012" name="J. Bacteriol.">
        <title>Draft genome sequence of Methanobacterium formicicum DSM 3637, an archaebacterium isolated from the methane producer amoeba Pelomyxa palustris.</title>
        <authorList>
            <person name="Gutierrez G."/>
        </authorList>
    </citation>
    <scope>NUCLEOTIDE SEQUENCE [LARGE SCALE GENOMIC DNA]</scope>
    <source>
        <strain evidence="10">DSM 3637 / PP1</strain>
    </source>
</reference>
<feature type="binding site" evidence="7">
    <location>
        <position position="171"/>
    </location>
    <ligand>
        <name>substrate</name>
    </ligand>
</feature>
<evidence type="ECO:0000256" key="5">
    <source>
        <dbReference type="ARBA" id="ARBA00022842"/>
    </source>
</evidence>
<dbReference type="GO" id="GO:0036220">
    <property type="term" value="F:ITP diphosphatase activity"/>
    <property type="evidence" value="ECO:0007669"/>
    <property type="project" value="UniProtKB-UniRule"/>
</dbReference>
<keyword evidence="10" id="KW-1185">Reference proteome</keyword>
<evidence type="ECO:0000256" key="4">
    <source>
        <dbReference type="ARBA" id="ARBA00022801"/>
    </source>
</evidence>
<dbReference type="InterPro" id="IPR029001">
    <property type="entry name" value="ITPase-like_fam"/>
</dbReference>
<comment type="function">
    <text evidence="7">Pyrophosphatase that catalyzes the hydrolysis of nucleoside triphosphates to their monophosphate derivatives, with a high preference for the non-canonical purine nucleotides XTP (xanthosine triphosphate), dITP (deoxyinosine triphosphate) and ITP. Seems to function as a house-cleaning enzyme that removes non-canonical purine nucleotides from the nucleotide pool, thus preventing their incorporation into DNA/RNA and avoiding chromosomal lesions.</text>
</comment>
<dbReference type="OrthoDB" id="372108at2157"/>
<dbReference type="Proteomes" id="UP000007360">
    <property type="component" value="Unassembled WGS sequence"/>
</dbReference>
<dbReference type="GO" id="GO:0009146">
    <property type="term" value="P:purine nucleoside triphosphate catabolic process"/>
    <property type="evidence" value="ECO:0007669"/>
    <property type="project" value="UniProtKB-UniRule"/>
</dbReference>
<evidence type="ECO:0000256" key="2">
    <source>
        <dbReference type="ARBA" id="ARBA00022723"/>
    </source>
</evidence>
<evidence type="ECO:0000256" key="1">
    <source>
        <dbReference type="ARBA" id="ARBA00008023"/>
    </source>
</evidence>
<dbReference type="Gene3D" id="3.90.950.10">
    <property type="match status" value="1"/>
</dbReference>
<dbReference type="GO" id="GO:0017111">
    <property type="term" value="F:ribonucleoside triphosphate phosphatase activity"/>
    <property type="evidence" value="ECO:0007669"/>
    <property type="project" value="InterPro"/>
</dbReference>
<feature type="binding site" evidence="7">
    <location>
        <begin position="148"/>
        <end position="151"/>
    </location>
    <ligand>
        <name>substrate</name>
    </ligand>
</feature>
<dbReference type="GO" id="GO:0009117">
    <property type="term" value="P:nucleotide metabolic process"/>
    <property type="evidence" value="ECO:0007669"/>
    <property type="project" value="UniProtKB-KW"/>
</dbReference>
<comment type="caution">
    <text evidence="9">The sequence shown here is derived from an EMBL/GenBank/DDBJ whole genome shotgun (WGS) entry which is preliminary data.</text>
</comment>
<dbReference type="Pfam" id="PF01725">
    <property type="entry name" value="Ham1p_like"/>
    <property type="match status" value="1"/>
</dbReference>
<dbReference type="CDD" id="cd00515">
    <property type="entry name" value="HAM1"/>
    <property type="match status" value="1"/>
</dbReference>
<feature type="binding site" evidence="7">
    <location>
        <position position="72"/>
    </location>
    <ligand>
        <name>Mg(2+)</name>
        <dbReference type="ChEBI" id="CHEBI:18420"/>
    </ligand>
</feature>
<keyword evidence="3 7" id="KW-0547">Nucleotide-binding</keyword>
<dbReference type="GO" id="GO:0000166">
    <property type="term" value="F:nucleotide binding"/>
    <property type="evidence" value="ECO:0007669"/>
    <property type="project" value="UniProtKB-KW"/>
</dbReference>
<comment type="catalytic activity">
    <reaction evidence="7">
        <text>XTP + H2O = XMP + diphosphate + H(+)</text>
        <dbReference type="Rhea" id="RHEA:28610"/>
        <dbReference type="ChEBI" id="CHEBI:15377"/>
        <dbReference type="ChEBI" id="CHEBI:15378"/>
        <dbReference type="ChEBI" id="CHEBI:33019"/>
        <dbReference type="ChEBI" id="CHEBI:57464"/>
        <dbReference type="ChEBI" id="CHEBI:61314"/>
        <dbReference type="EC" id="3.6.1.66"/>
    </reaction>
</comment>
<feature type="binding site" evidence="7">
    <location>
        <position position="73"/>
    </location>
    <ligand>
        <name>substrate</name>
    </ligand>
</feature>
<comment type="catalytic activity">
    <reaction evidence="7">
        <text>ITP + H2O = IMP + diphosphate + H(+)</text>
        <dbReference type="Rhea" id="RHEA:29399"/>
        <dbReference type="ChEBI" id="CHEBI:15377"/>
        <dbReference type="ChEBI" id="CHEBI:15378"/>
        <dbReference type="ChEBI" id="CHEBI:33019"/>
        <dbReference type="ChEBI" id="CHEBI:58053"/>
        <dbReference type="ChEBI" id="CHEBI:61402"/>
        <dbReference type="EC" id="3.6.1.66"/>
    </reaction>
</comment>
<organism evidence="9 10">
    <name type="scientific">Methanobacterium formicicum (strain DSM 3637 / PP1)</name>
    <dbReference type="NCBI Taxonomy" id="1204725"/>
    <lineage>
        <taxon>Archaea</taxon>
        <taxon>Methanobacteriati</taxon>
        <taxon>Methanobacteriota</taxon>
        <taxon>Methanomada group</taxon>
        <taxon>Methanobacteria</taxon>
        <taxon>Methanobacteriales</taxon>
        <taxon>Methanobacteriaceae</taxon>
        <taxon>Methanobacterium</taxon>
    </lineage>
</organism>
<dbReference type="PATRIC" id="fig|1204725.3.peg.310"/>
<evidence type="ECO:0000256" key="7">
    <source>
        <dbReference type="HAMAP-Rule" id="MF_01405"/>
    </source>
</evidence>
<sequence>MPKTGHLPLTITFITGNQHKVKEAQGIFHQFDIQVEYIDLGYPEIQGELIDVARFGAKDAAMRLGRPVIVEDAGLFIKALKWFPGTYSSYVQDTLGNQGILKLMNSVEDRYAEFRSVIGYATPKTEPETFLGVVGGHIAHQEKGKHGFAYDPLFIPEGYNLTFGELTRDEKNEFSHRRRSLESFAQWYKDLINSE</sequence>
<keyword evidence="6 7" id="KW-0546">Nucleotide metabolism</keyword>
<accession>K2RW02</accession>
<dbReference type="PANTHER" id="PTHR11067">
    <property type="entry name" value="INOSINE TRIPHOSPHATE PYROPHOSPHATASE/HAM1 PROTEIN"/>
    <property type="match status" value="1"/>
</dbReference>
<dbReference type="GO" id="GO:0005737">
    <property type="term" value="C:cytoplasm"/>
    <property type="evidence" value="ECO:0007669"/>
    <property type="project" value="TreeGrafter"/>
</dbReference>
<dbReference type="NCBIfam" id="TIGR00042">
    <property type="entry name" value="RdgB/HAM1 family non-canonical purine NTP pyrophosphatase"/>
    <property type="match status" value="1"/>
</dbReference>
<feature type="binding site" evidence="7">
    <location>
        <begin position="176"/>
        <end position="177"/>
    </location>
    <ligand>
        <name>substrate</name>
    </ligand>
</feature>
<evidence type="ECO:0000256" key="8">
    <source>
        <dbReference type="RuleBase" id="RU003781"/>
    </source>
</evidence>
<evidence type="ECO:0000256" key="3">
    <source>
        <dbReference type="ARBA" id="ARBA00022741"/>
    </source>
</evidence>
<protein>
    <recommendedName>
        <fullName evidence="7">dITP/XTP pyrophosphatase</fullName>
        <ecNumber evidence="7">3.6.1.66</ecNumber>
    </recommendedName>
    <alternativeName>
        <fullName evidence="7">Non-canonical purine NTP pyrophosphatase</fullName>
    </alternativeName>
    <alternativeName>
        <fullName evidence="7">Non-standard purine NTP pyrophosphatase</fullName>
    </alternativeName>
    <alternativeName>
        <fullName evidence="7">Nucleoside-triphosphate diphosphatase</fullName>
    </alternativeName>
    <alternativeName>
        <fullName evidence="7">Nucleoside-triphosphate pyrophosphatase</fullName>
        <shortName evidence="7">NTPase</shortName>
    </alternativeName>
</protein>
<comment type="cofactor">
    <cofactor evidence="7">
        <name>Mg(2+)</name>
        <dbReference type="ChEBI" id="CHEBI:18420"/>
    </cofactor>
    <text evidence="7">Binds 1 Mg(2+) ion per subunit.</text>
</comment>
<keyword evidence="2 7" id="KW-0479">Metal-binding</keyword>
<dbReference type="InterPro" id="IPR020922">
    <property type="entry name" value="dITP/XTP_pyrophosphatase"/>
</dbReference>
<dbReference type="HAMAP" id="MF_01405">
    <property type="entry name" value="Non_canon_purine_NTPase"/>
    <property type="match status" value="1"/>
</dbReference>